<reference evidence="3 4" key="1">
    <citation type="submission" date="2018-10" db="EMBL/GenBank/DDBJ databases">
        <title>Genomic Encyclopedia of Archaeal and Bacterial Type Strains, Phase II (KMG-II): from individual species to whole genera.</title>
        <authorList>
            <person name="Goeker M."/>
        </authorList>
    </citation>
    <scope>NUCLEOTIDE SEQUENCE [LARGE SCALE GENOMIC DNA]</scope>
    <source>
        <strain evidence="3 4">DSM 16510</strain>
    </source>
</reference>
<organism evidence="3 4">
    <name type="scientific">Hydrogenivirga caldilitoris</name>
    <dbReference type="NCBI Taxonomy" id="246264"/>
    <lineage>
        <taxon>Bacteria</taxon>
        <taxon>Pseudomonadati</taxon>
        <taxon>Aquificota</taxon>
        <taxon>Aquificia</taxon>
        <taxon>Aquificales</taxon>
        <taxon>Aquificaceae</taxon>
        <taxon>Hydrogenivirga</taxon>
    </lineage>
</organism>
<dbReference type="RefSeq" id="WP_121012947.1">
    <property type="nucleotide sequence ID" value="NZ_RCCJ01000001.1"/>
</dbReference>
<dbReference type="GO" id="GO:0016020">
    <property type="term" value="C:membrane"/>
    <property type="evidence" value="ECO:0007669"/>
    <property type="project" value="InterPro"/>
</dbReference>
<keyword evidence="4" id="KW-1185">Reference proteome</keyword>
<evidence type="ECO:0000259" key="2">
    <source>
        <dbReference type="Pfam" id="PF05425"/>
    </source>
</evidence>
<feature type="transmembrane region" description="Helical" evidence="1">
    <location>
        <begin position="6"/>
        <end position="26"/>
    </location>
</feature>
<gene>
    <name evidence="3" type="ORF">BCF55_1816</name>
</gene>
<keyword evidence="1" id="KW-1133">Transmembrane helix</keyword>
<keyword evidence="1" id="KW-0472">Membrane</keyword>
<feature type="transmembrane region" description="Helical" evidence="1">
    <location>
        <begin position="116"/>
        <end position="134"/>
    </location>
</feature>
<accession>A0A497XT76</accession>
<dbReference type="Pfam" id="PF05425">
    <property type="entry name" value="CopD"/>
    <property type="match status" value="1"/>
</dbReference>
<name>A0A497XT76_9AQUI</name>
<dbReference type="AlphaFoldDB" id="A0A497XT76"/>
<proteinExistence type="predicted"/>
<evidence type="ECO:0000313" key="3">
    <source>
        <dbReference type="EMBL" id="RLJ71514.1"/>
    </source>
</evidence>
<feature type="transmembrane region" description="Helical" evidence="1">
    <location>
        <begin position="47"/>
        <end position="70"/>
    </location>
</feature>
<sequence>MYKSMLFLHIFFAMVWIGGMVFNLLFLQPASKEIKPEETRLSFAHRVLGRFFSAVWLSIAILFLTGMWMWHSVRPDFNTNALFHTKLFLFGIMVLNFIYIYFYLFRKRLFKHIPNFVWINLILGILVTLIITYIR</sequence>
<keyword evidence="1" id="KW-0812">Transmembrane</keyword>
<feature type="domain" description="Copper resistance protein D" evidence="2">
    <location>
        <begin position="46"/>
        <end position="131"/>
    </location>
</feature>
<protein>
    <submittedName>
        <fullName evidence="3">Copper resistance protein D</fullName>
    </submittedName>
</protein>
<dbReference type="EMBL" id="RCCJ01000001">
    <property type="protein sequence ID" value="RLJ71514.1"/>
    <property type="molecule type" value="Genomic_DNA"/>
</dbReference>
<comment type="caution">
    <text evidence="3">The sequence shown here is derived from an EMBL/GenBank/DDBJ whole genome shotgun (WGS) entry which is preliminary data.</text>
</comment>
<feature type="transmembrane region" description="Helical" evidence="1">
    <location>
        <begin position="82"/>
        <end position="104"/>
    </location>
</feature>
<dbReference type="OrthoDB" id="8419862at2"/>
<evidence type="ECO:0000256" key="1">
    <source>
        <dbReference type="SAM" id="Phobius"/>
    </source>
</evidence>
<evidence type="ECO:0000313" key="4">
    <source>
        <dbReference type="Proteomes" id="UP000267841"/>
    </source>
</evidence>
<dbReference type="Proteomes" id="UP000267841">
    <property type="component" value="Unassembled WGS sequence"/>
</dbReference>
<dbReference type="InterPro" id="IPR008457">
    <property type="entry name" value="Cu-R_CopD_dom"/>
</dbReference>